<name>A0A1X7VHI4_AMPQE</name>
<sequence length="40" mass="4934">MPEMTVTQVLQLFGFIMMFMHYKSLFFTSFLSFIVCFRWK</sequence>
<evidence type="ECO:0000256" key="1">
    <source>
        <dbReference type="SAM" id="Phobius"/>
    </source>
</evidence>
<reference evidence="2" key="1">
    <citation type="submission" date="2017-05" db="UniProtKB">
        <authorList>
            <consortium name="EnsemblMetazoa"/>
        </authorList>
    </citation>
    <scope>IDENTIFICATION</scope>
</reference>
<keyword evidence="1" id="KW-1133">Transmembrane helix</keyword>
<dbReference type="AlphaFoldDB" id="A0A1X7VHI4"/>
<feature type="transmembrane region" description="Helical" evidence="1">
    <location>
        <begin position="12"/>
        <end position="37"/>
    </location>
</feature>
<evidence type="ECO:0000313" key="2">
    <source>
        <dbReference type="EnsemblMetazoa" id="Aqu2.1.38932_001"/>
    </source>
</evidence>
<dbReference type="InParanoid" id="A0A1X7VHI4"/>
<protein>
    <submittedName>
        <fullName evidence="2">Uncharacterized protein</fullName>
    </submittedName>
</protein>
<dbReference type="EnsemblMetazoa" id="Aqu2.1.38932_001">
    <property type="protein sequence ID" value="Aqu2.1.38932_001"/>
    <property type="gene ID" value="Aqu2.1.38932"/>
</dbReference>
<accession>A0A1X7VHI4</accession>
<proteinExistence type="predicted"/>
<keyword evidence="1" id="KW-0812">Transmembrane</keyword>
<organism evidence="2">
    <name type="scientific">Amphimedon queenslandica</name>
    <name type="common">Sponge</name>
    <dbReference type="NCBI Taxonomy" id="400682"/>
    <lineage>
        <taxon>Eukaryota</taxon>
        <taxon>Metazoa</taxon>
        <taxon>Porifera</taxon>
        <taxon>Demospongiae</taxon>
        <taxon>Heteroscleromorpha</taxon>
        <taxon>Haplosclerida</taxon>
        <taxon>Niphatidae</taxon>
        <taxon>Amphimedon</taxon>
    </lineage>
</organism>
<keyword evidence="1" id="KW-0472">Membrane</keyword>